<dbReference type="Proteomes" id="UP000283077">
    <property type="component" value="Unassembled WGS sequence"/>
</dbReference>
<evidence type="ECO:0000256" key="8">
    <source>
        <dbReference type="RuleBase" id="RU003993"/>
    </source>
</evidence>
<dbReference type="InterPro" id="IPR019757">
    <property type="entry name" value="Pept_S26A_signal_pept_1_Lys-AS"/>
</dbReference>
<comment type="catalytic activity">
    <reaction evidence="1 8">
        <text>Cleavage of hydrophobic, N-terminal signal or leader sequences from secreted and periplasmic proteins.</text>
        <dbReference type="EC" id="3.4.21.89"/>
    </reaction>
</comment>
<keyword evidence="5 8" id="KW-0645">Protease</keyword>
<dbReference type="Gene3D" id="2.10.109.10">
    <property type="entry name" value="Umud Fragment, subunit A"/>
    <property type="match status" value="1"/>
</dbReference>
<dbReference type="PANTHER" id="PTHR43390">
    <property type="entry name" value="SIGNAL PEPTIDASE I"/>
    <property type="match status" value="1"/>
</dbReference>
<feature type="active site" evidence="7">
    <location>
        <position position="146"/>
    </location>
</feature>
<gene>
    <name evidence="11" type="primary">lepB</name>
    <name evidence="11" type="ORF">EOE67_02805</name>
</gene>
<evidence type="ECO:0000256" key="3">
    <source>
        <dbReference type="ARBA" id="ARBA00013208"/>
    </source>
</evidence>
<evidence type="ECO:0000313" key="12">
    <source>
        <dbReference type="Proteomes" id="UP000283077"/>
    </source>
</evidence>
<dbReference type="InterPro" id="IPR036286">
    <property type="entry name" value="LexA/Signal_pep-like_sf"/>
</dbReference>
<keyword evidence="8" id="KW-1133">Transmembrane helix</keyword>
<evidence type="ECO:0000256" key="4">
    <source>
        <dbReference type="ARBA" id="ARBA00019232"/>
    </source>
</evidence>
<keyword evidence="8" id="KW-0812">Transmembrane</keyword>
<comment type="similarity">
    <text evidence="2 9">Belongs to the peptidase S26 family.</text>
</comment>
<dbReference type="NCBIfam" id="TIGR02227">
    <property type="entry name" value="sigpep_I_bact"/>
    <property type="match status" value="1"/>
</dbReference>
<feature type="transmembrane region" description="Helical" evidence="8">
    <location>
        <begin position="6"/>
        <end position="28"/>
    </location>
</feature>
<evidence type="ECO:0000256" key="2">
    <source>
        <dbReference type="ARBA" id="ARBA00009370"/>
    </source>
</evidence>
<dbReference type="InterPro" id="IPR000223">
    <property type="entry name" value="Pept_S26A_signal_pept_1"/>
</dbReference>
<dbReference type="AlphaFoldDB" id="A0A437R2Y3"/>
<keyword evidence="6 8" id="KW-0378">Hydrolase</keyword>
<protein>
    <recommendedName>
        <fullName evidence="4 8">Signal peptidase I</fullName>
        <ecNumber evidence="3 8">3.4.21.89</ecNumber>
    </recommendedName>
</protein>
<dbReference type="InterPro" id="IPR019756">
    <property type="entry name" value="Pept_S26A_signal_pept_1_Ser-AS"/>
</dbReference>
<keyword evidence="12" id="KW-1185">Reference proteome</keyword>
<dbReference type="EMBL" id="SACS01000002">
    <property type="protein sequence ID" value="RVU41149.1"/>
    <property type="molecule type" value="Genomic_DNA"/>
</dbReference>
<dbReference type="GO" id="GO:0006465">
    <property type="term" value="P:signal peptide processing"/>
    <property type="evidence" value="ECO:0007669"/>
    <property type="project" value="InterPro"/>
</dbReference>
<dbReference type="PRINTS" id="PR00727">
    <property type="entry name" value="LEADERPTASE"/>
</dbReference>
<dbReference type="PROSITE" id="PS00760">
    <property type="entry name" value="SPASE_I_2"/>
    <property type="match status" value="1"/>
</dbReference>
<comment type="caution">
    <text evidence="11">The sequence shown here is derived from an EMBL/GenBank/DDBJ whole genome shotgun (WGS) entry which is preliminary data.</text>
</comment>
<keyword evidence="8" id="KW-0472">Membrane</keyword>
<evidence type="ECO:0000256" key="7">
    <source>
        <dbReference type="PIRSR" id="PIRSR600223-1"/>
    </source>
</evidence>
<dbReference type="CDD" id="cd06530">
    <property type="entry name" value="S26_SPase_I"/>
    <property type="match status" value="1"/>
</dbReference>
<dbReference type="OrthoDB" id="9815782at2"/>
<evidence type="ECO:0000256" key="5">
    <source>
        <dbReference type="ARBA" id="ARBA00022670"/>
    </source>
</evidence>
<evidence type="ECO:0000256" key="9">
    <source>
        <dbReference type="RuleBase" id="RU362042"/>
    </source>
</evidence>
<reference evidence="11 12" key="1">
    <citation type="submission" date="2019-01" db="EMBL/GenBank/DDBJ databases">
        <authorList>
            <person name="Chen W.-M."/>
        </authorList>
    </citation>
    <scope>NUCLEOTIDE SEQUENCE [LARGE SCALE GENOMIC DNA]</scope>
    <source>
        <strain evidence="11 12">KYPC3</strain>
    </source>
</reference>
<dbReference type="InterPro" id="IPR019533">
    <property type="entry name" value="Peptidase_S26"/>
</dbReference>
<feature type="active site" evidence="7">
    <location>
        <position position="91"/>
    </location>
</feature>
<dbReference type="Pfam" id="PF10502">
    <property type="entry name" value="Peptidase_S26"/>
    <property type="match status" value="1"/>
</dbReference>
<evidence type="ECO:0000259" key="10">
    <source>
        <dbReference type="Pfam" id="PF10502"/>
    </source>
</evidence>
<dbReference type="GO" id="GO:0009003">
    <property type="term" value="F:signal peptidase activity"/>
    <property type="evidence" value="ECO:0007669"/>
    <property type="project" value="UniProtKB-EC"/>
</dbReference>
<evidence type="ECO:0000256" key="6">
    <source>
        <dbReference type="ARBA" id="ARBA00022801"/>
    </source>
</evidence>
<evidence type="ECO:0000313" key="11">
    <source>
        <dbReference type="EMBL" id="RVU41149.1"/>
    </source>
</evidence>
<dbReference type="RefSeq" id="WP_127697534.1">
    <property type="nucleotide sequence ID" value="NZ_SACS01000002.1"/>
</dbReference>
<dbReference type="PROSITE" id="PS00761">
    <property type="entry name" value="SPASE_I_3"/>
    <property type="match status" value="1"/>
</dbReference>
<dbReference type="InterPro" id="IPR019758">
    <property type="entry name" value="Pept_S26A_signal_pept_1_CS"/>
</dbReference>
<evidence type="ECO:0000256" key="1">
    <source>
        <dbReference type="ARBA" id="ARBA00000677"/>
    </source>
</evidence>
<comment type="subcellular location">
    <subcellularLocation>
        <location evidence="9">Membrane</location>
        <topology evidence="9">Multi-pass membrane protein</topology>
    </subcellularLocation>
</comment>
<dbReference type="EC" id="3.4.21.89" evidence="3 8"/>
<dbReference type="PANTHER" id="PTHR43390:SF1">
    <property type="entry name" value="CHLOROPLAST PROCESSING PEPTIDASE"/>
    <property type="match status" value="1"/>
</dbReference>
<dbReference type="GO" id="GO:0016020">
    <property type="term" value="C:membrane"/>
    <property type="evidence" value="ECO:0007669"/>
    <property type="project" value="UniProtKB-SubCell"/>
</dbReference>
<feature type="domain" description="Peptidase S26" evidence="10">
    <location>
        <begin position="61"/>
        <end position="277"/>
    </location>
</feature>
<sequence length="307" mass="34703">MAGYFAIFLVALTISSGLIWLFDAVVLAPKRNLILVQAERAAGSTLTDDAKHHIAPQSYLAETAQSIFPIIAVITILRSFLYEPFQIPSDSMMPTLLDGDFILVEKYSYDVKDPVWRTTLLETGKPQHGDVAVFKNPQQPTVDFIKRVIGLPGDRIVYKNKQLYIKKRCDNSSAQACPVLEPMHQEFKSEGDFFVGPYPLKRFVEQGPAGQYGILQNTLLPEAIHNYYRQPGNDTGEFIVPDSHYFVLGDNRDHSHDSRFWGFVPEQNLVGKAVLKWMSFEFSEDPNHWLPAGIPIGVRFERLGTIE</sequence>
<dbReference type="PROSITE" id="PS00501">
    <property type="entry name" value="SPASE_I_1"/>
    <property type="match status" value="1"/>
</dbReference>
<comment type="caution">
    <text evidence="9">Lacks conserved residue(s) required for the propagation of feature annotation.</text>
</comment>
<proteinExistence type="inferred from homology"/>
<dbReference type="SUPFAM" id="SSF51306">
    <property type="entry name" value="LexA/Signal peptidase"/>
    <property type="match status" value="1"/>
</dbReference>
<dbReference type="GO" id="GO:0004252">
    <property type="term" value="F:serine-type endopeptidase activity"/>
    <property type="evidence" value="ECO:0007669"/>
    <property type="project" value="InterPro"/>
</dbReference>
<name>A0A437R2Y3_9GAMM</name>
<organism evidence="11 12">
    <name type="scientific">Rheinheimera riviphila</name>
    <dbReference type="NCBI Taxonomy" id="1834037"/>
    <lineage>
        <taxon>Bacteria</taxon>
        <taxon>Pseudomonadati</taxon>
        <taxon>Pseudomonadota</taxon>
        <taxon>Gammaproteobacteria</taxon>
        <taxon>Chromatiales</taxon>
        <taxon>Chromatiaceae</taxon>
        <taxon>Rheinheimera</taxon>
    </lineage>
</organism>
<accession>A0A437R2Y3</accession>